<dbReference type="GO" id="GO:0050182">
    <property type="term" value="F:phosphate butyryltransferase activity"/>
    <property type="evidence" value="ECO:0007669"/>
    <property type="project" value="UniProtKB-EC"/>
</dbReference>
<keyword evidence="3 5" id="KW-0012">Acyltransferase</keyword>
<dbReference type="InterPro" id="IPR014079">
    <property type="entry name" value="Phosphate_butyryltransferase"/>
</dbReference>
<evidence type="ECO:0000313" key="5">
    <source>
        <dbReference type="EMBL" id="MDE5412226.1"/>
    </source>
</evidence>
<proteinExistence type="inferred from homology"/>
<gene>
    <name evidence="5" type="primary">yqiS</name>
    <name evidence="5" type="ORF">N7Z68_02345</name>
</gene>
<protein>
    <submittedName>
        <fullName evidence="5">Phosphate butyryltransferase</fullName>
        <ecNumber evidence="5">2.3.1.19</ecNumber>
    </submittedName>
</protein>
<evidence type="ECO:0000259" key="4">
    <source>
        <dbReference type="Pfam" id="PF01515"/>
    </source>
</evidence>
<dbReference type="InterPro" id="IPR002505">
    <property type="entry name" value="PTA_PTB"/>
</dbReference>
<dbReference type="PANTHER" id="PTHR43356">
    <property type="entry name" value="PHOSPHATE ACETYLTRANSFERASE"/>
    <property type="match status" value="1"/>
</dbReference>
<dbReference type="Proteomes" id="UP001148125">
    <property type="component" value="Unassembled WGS sequence"/>
</dbReference>
<sequence length="307" mass="33387">MLLQNMLSRVADFPNKIVAVAAADDERMMIVVEEAVRLNLASFLLFGNEEKIRQLVEQRKINWQHVTIVSTDSVEKSAHEAVKAVRNGDADILMKGMVPTSILMKAVLNKDYGLRVGKLFSHVAAFDIPNYDKLLFITDSALNIAPDLNQKVQIIENSVEVARKVGVQLPKVAPIAAVEVVNPEMVATVDAALLSQMNRRGQIKNCIVDGPLGLDNAISKDAAQYKGIKGDVAGEADILLVPTIEIGNILYKSLVYFAKANVGGFITGAKAPIVLTSRSDSTINKLYSIAFALNSISTKKVLEHQAH</sequence>
<evidence type="ECO:0000256" key="1">
    <source>
        <dbReference type="ARBA" id="ARBA00005656"/>
    </source>
</evidence>
<keyword evidence="6" id="KW-1185">Reference proteome</keyword>
<dbReference type="Pfam" id="PF01515">
    <property type="entry name" value="PTA_PTB"/>
    <property type="match status" value="1"/>
</dbReference>
<dbReference type="EMBL" id="JAOTPO010000001">
    <property type="protein sequence ID" value="MDE5412226.1"/>
    <property type="molecule type" value="Genomic_DNA"/>
</dbReference>
<dbReference type="InterPro" id="IPR050500">
    <property type="entry name" value="Phos_Acetyltrans/Butyryltrans"/>
</dbReference>
<dbReference type="InterPro" id="IPR012147">
    <property type="entry name" value="P_Ac_Bu_trans"/>
</dbReference>
<dbReference type="NCBIfam" id="TIGR02706">
    <property type="entry name" value="P_butyryltrans"/>
    <property type="match status" value="1"/>
</dbReference>
<evidence type="ECO:0000256" key="2">
    <source>
        <dbReference type="ARBA" id="ARBA00022679"/>
    </source>
</evidence>
<keyword evidence="2 5" id="KW-0808">Transferase</keyword>
<dbReference type="EC" id="2.3.1.19" evidence="5"/>
<dbReference type="Gene3D" id="3.40.718.10">
    <property type="entry name" value="Isopropylmalate Dehydrogenase"/>
    <property type="match status" value="1"/>
</dbReference>
<comment type="caution">
    <text evidence="5">The sequence shown here is derived from an EMBL/GenBank/DDBJ whole genome shotgun (WGS) entry which is preliminary data.</text>
</comment>
<feature type="domain" description="Phosphate acetyl/butaryl transferase" evidence="4">
    <location>
        <begin position="73"/>
        <end position="292"/>
    </location>
</feature>
<name>A0ABT5V9T9_9BACI</name>
<organism evidence="5 6">
    <name type="scientific">Alkalihalobacterium chitinilyticum</name>
    <dbReference type="NCBI Taxonomy" id="2980103"/>
    <lineage>
        <taxon>Bacteria</taxon>
        <taxon>Bacillati</taxon>
        <taxon>Bacillota</taxon>
        <taxon>Bacilli</taxon>
        <taxon>Bacillales</taxon>
        <taxon>Bacillaceae</taxon>
        <taxon>Alkalihalobacterium</taxon>
    </lineage>
</organism>
<dbReference type="SUPFAM" id="SSF53659">
    <property type="entry name" value="Isocitrate/Isopropylmalate dehydrogenase-like"/>
    <property type="match status" value="1"/>
</dbReference>
<reference evidence="5" key="1">
    <citation type="submission" date="2024-05" db="EMBL/GenBank/DDBJ databases">
        <title>Alkalihalobacillus sp. strain MEB203 novel alkaliphilic bacterium from Lonar Lake, India.</title>
        <authorList>
            <person name="Joshi A."/>
            <person name="Thite S."/>
            <person name="Mengade P."/>
        </authorList>
    </citation>
    <scope>NUCLEOTIDE SEQUENCE</scope>
    <source>
        <strain evidence="5">MEB 203</strain>
    </source>
</reference>
<dbReference type="PANTHER" id="PTHR43356:SF2">
    <property type="entry name" value="PHOSPHATE ACETYLTRANSFERASE"/>
    <property type="match status" value="1"/>
</dbReference>
<evidence type="ECO:0000313" key="6">
    <source>
        <dbReference type="Proteomes" id="UP001148125"/>
    </source>
</evidence>
<dbReference type="NCBIfam" id="NF006045">
    <property type="entry name" value="PRK08190.1"/>
    <property type="match status" value="1"/>
</dbReference>
<accession>A0ABT5V9T9</accession>
<evidence type="ECO:0000256" key="3">
    <source>
        <dbReference type="ARBA" id="ARBA00023315"/>
    </source>
</evidence>
<comment type="similarity">
    <text evidence="1">Belongs to the phosphate acetyltransferase and butyryltransferase family.</text>
</comment>
<dbReference type="PIRSF" id="PIRSF000428">
    <property type="entry name" value="P_Ac_trans"/>
    <property type="match status" value="1"/>
</dbReference>
<dbReference type="NCBIfam" id="NF005837">
    <property type="entry name" value="PRK07742.1"/>
    <property type="match status" value="1"/>
</dbReference>
<dbReference type="RefSeq" id="WP_275116845.1">
    <property type="nucleotide sequence ID" value="NZ_JAOTPO010000001.1"/>
</dbReference>